<evidence type="ECO:0000313" key="3">
    <source>
        <dbReference type="Proteomes" id="UP000030848"/>
    </source>
</evidence>
<dbReference type="Pfam" id="PF04230">
    <property type="entry name" value="PS_pyruv_trans"/>
    <property type="match status" value="1"/>
</dbReference>
<evidence type="ECO:0000313" key="2">
    <source>
        <dbReference type="EMBL" id="KHF45309.1"/>
    </source>
</evidence>
<dbReference type="InterPro" id="IPR007345">
    <property type="entry name" value="Polysacch_pyruvyl_Trfase"/>
</dbReference>
<dbReference type="RefSeq" id="WP_015785500.1">
    <property type="nucleotide sequence ID" value="NZ_CALJZO010000096.1"/>
</dbReference>
<proteinExistence type="predicted"/>
<dbReference type="OrthoDB" id="1491277at2"/>
<feature type="domain" description="Polysaccharide pyruvyl transferase" evidence="1">
    <location>
        <begin position="184"/>
        <end position="222"/>
    </location>
</feature>
<dbReference type="Proteomes" id="UP000030848">
    <property type="component" value="Unassembled WGS sequence"/>
</dbReference>
<dbReference type="GO" id="GO:0016740">
    <property type="term" value="F:transferase activity"/>
    <property type="evidence" value="ECO:0007669"/>
    <property type="project" value="UniProtKB-KW"/>
</dbReference>
<organism evidence="2 3">
    <name type="scientific">Saccharomonospora viridis</name>
    <dbReference type="NCBI Taxonomy" id="1852"/>
    <lineage>
        <taxon>Bacteria</taxon>
        <taxon>Bacillati</taxon>
        <taxon>Actinomycetota</taxon>
        <taxon>Actinomycetes</taxon>
        <taxon>Pseudonocardiales</taxon>
        <taxon>Pseudonocardiaceae</taxon>
        <taxon>Saccharomonospora</taxon>
    </lineage>
</organism>
<dbReference type="AlphaFoldDB" id="A0A837DBN9"/>
<keyword evidence="2" id="KW-0808">Transferase</keyword>
<dbReference type="OMA" id="THGQHEY"/>
<accession>A0A837DBN9</accession>
<comment type="caution">
    <text evidence="2">The sequence shown here is derived from an EMBL/GenBank/DDBJ whole genome shotgun (WGS) entry which is preliminary data.</text>
</comment>
<dbReference type="EMBL" id="JRZE01000002">
    <property type="protein sequence ID" value="KHF45309.1"/>
    <property type="molecule type" value="Genomic_DNA"/>
</dbReference>
<reference evidence="2 3" key="1">
    <citation type="submission" date="2014-10" db="EMBL/GenBank/DDBJ databases">
        <title>Genome sequence of Micropolyspora internatus JCM3315.</title>
        <authorList>
            <person name="Shin S.-K."/>
            <person name="Yi H."/>
        </authorList>
    </citation>
    <scope>NUCLEOTIDE SEQUENCE [LARGE SCALE GENOMIC DNA]</scope>
    <source>
        <strain evidence="2 3">JCM 3315</strain>
    </source>
</reference>
<protein>
    <submittedName>
        <fullName evidence="2">Polysaccharide pyruvyl transferase</fullName>
    </submittedName>
</protein>
<sequence>MRVLVTGWPSFLHGEATAGDVLSMRRVSDALDSAGIAVDIAWSPVLYPDALHLDSADPAHYTHVVFTCGPVYGEQVEWLHRRYAACRRIAVGVSVLDPHNAAAAGFHRILARDGLGEPQPDLSYGAHTDSVPVAAIMLAPGQHEYGGRRRHEQVHKTLLNWITDVDCARVGLDTRLDSADWRHCASPDQFSSLVARFDIVVTTRMHGLVLALRAGVPALAVDPVAGGGKVTAQARALGWPAVIPAEEVCPETLDRWWSWCLPEPSRQCVRTSSGGRGTLVAELVGEVLR</sequence>
<gene>
    <name evidence="2" type="ORF">MINT15_05260</name>
</gene>
<evidence type="ECO:0000259" key="1">
    <source>
        <dbReference type="Pfam" id="PF04230"/>
    </source>
</evidence>
<name>A0A837DBN9_9PSEU</name>